<sequence length="391" mass="41701">MLARSHLVLRIAAGLLAGLAGGPALAGSGVPKHMAPIPAAMLSLMAGKDTGPAAPILIRTFKKEAELEVWKKARNGRFVLLKTFPICRWSGQLGPKRKEGDRQTPEGFYAVTPALMNPNSAHYLSFDTGFPNAFDRAQGATGSYLMVHGTCSSRGCFAMTDAAMGEIYALAREAFAGGQRAFQFQGFPFRMTAANMVKHRQDPHIGFWRQLKEGADRFEATFEEPIVGVAAGRYTFRSAGPEGEAKASARRAEEEARIAALIEEGPAAIRTTYADGGQHASFRALSRAGAWLGEISRPETLALAGREVIVTPARPKPPTQVAEVKAVKSWPVAPDLGALQGAPKPLPDEPSLFVFTALNQSPAVGEPPIAGSLRIVPARLTEMAPLVLAPI</sequence>
<dbReference type="InterPro" id="IPR038063">
    <property type="entry name" value="Transpep_catalytic_dom"/>
</dbReference>
<evidence type="ECO:0000259" key="9">
    <source>
        <dbReference type="PROSITE" id="PS52029"/>
    </source>
</evidence>
<feature type="chain" id="PRO_5026816882" evidence="8">
    <location>
        <begin position="27"/>
        <end position="391"/>
    </location>
</feature>
<dbReference type="SUPFAM" id="SSF141523">
    <property type="entry name" value="L,D-transpeptidase catalytic domain-like"/>
    <property type="match status" value="1"/>
</dbReference>
<feature type="domain" description="L,D-TPase catalytic" evidence="9">
    <location>
        <begin position="56"/>
        <end position="184"/>
    </location>
</feature>
<dbReference type="PANTHER" id="PTHR36699">
    <property type="entry name" value="LD-TRANSPEPTIDASE"/>
    <property type="match status" value="1"/>
</dbReference>
<comment type="pathway">
    <text evidence="1 7">Cell wall biogenesis; peptidoglycan biosynthesis.</text>
</comment>
<evidence type="ECO:0000256" key="2">
    <source>
        <dbReference type="ARBA" id="ARBA00005992"/>
    </source>
</evidence>
<dbReference type="InterPro" id="IPR005490">
    <property type="entry name" value="LD_TPept_cat_dom"/>
</dbReference>
<feature type="active site" description="Proton donor/acceptor" evidence="7">
    <location>
        <position position="148"/>
    </location>
</feature>
<keyword evidence="4 7" id="KW-0133">Cell shape</keyword>
<feature type="active site" description="Nucleophile" evidence="7">
    <location>
        <position position="156"/>
    </location>
</feature>
<dbReference type="GO" id="GO:0009252">
    <property type="term" value="P:peptidoglycan biosynthetic process"/>
    <property type="evidence" value="ECO:0007669"/>
    <property type="project" value="UniProtKB-UniPathway"/>
</dbReference>
<dbReference type="GO" id="GO:0071555">
    <property type="term" value="P:cell wall organization"/>
    <property type="evidence" value="ECO:0007669"/>
    <property type="project" value="UniProtKB-UniRule"/>
</dbReference>
<organism evidence="10">
    <name type="scientific">uncultured Microvirga sp</name>
    <dbReference type="NCBI Taxonomy" id="412392"/>
    <lineage>
        <taxon>Bacteria</taxon>
        <taxon>Pseudomonadati</taxon>
        <taxon>Pseudomonadota</taxon>
        <taxon>Alphaproteobacteria</taxon>
        <taxon>Hyphomicrobiales</taxon>
        <taxon>Methylobacteriaceae</taxon>
        <taxon>Microvirga</taxon>
        <taxon>environmental samples</taxon>
    </lineage>
</organism>
<dbReference type="PROSITE" id="PS52029">
    <property type="entry name" value="LD_TPASE"/>
    <property type="match status" value="1"/>
</dbReference>
<accession>A0A6J4KHM1</accession>
<dbReference type="GO" id="GO:0016740">
    <property type="term" value="F:transferase activity"/>
    <property type="evidence" value="ECO:0007669"/>
    <property type="project" value="UniProtKB-KW"/>
</dbReference>
<keyword evidence="5 7" id="KW-0573">Peptidoglycan synthesis</keyword>
<dbReference type="EMBL" id="CADCUC010000027">
    <property type="protein sequence ID" value="CAA9306398.1"/>
    <property type="molecule type" value="Genomic_DNA"/>
</dbReference>
<reference evidence="10" key="1">
    <citation type="submission" date="2020-02" db="EMBL/GenBank/DDBJ databases">
        <authorList>
            <person name="Meier V. D."/>
        </authorList>
    </citation>
    <scope>NUCLEOTIDE SEQUENCE</scope>
    <source>
        <strain evidence="10">AVDCRST_MAG90</strain>
    </source>
</reference>
<evidence type="ECO:0000313" key="10">
    <source>
        <dbReference type="EMBL" id="CAA9306398.1"/>
    </source>
</evidence>
<proteinExistence type="inferred from homology"/>
<dbReference type="UniPathway" id="UPA00219"/>
<dbReference type="CDD" id="cd16913">
    <property type="entry name" value="YkuD_like"/>
    <property type="match status" value="1"/>
</dbReference>
<name>A0A6J4KHM1_9HYPH</name>
<evidence type="ECO:0000256" key="6">
    <source>
        <dbReference type="ARBA" id="ARBA00023316"/>
    </source>
</evidence>
<evidence type="ECO:0000256" key="8">
    <source>
        <dbReference type="SAM" id="SignalP"/>
    </source>
</evidence>
<keyword evidence="8" id="KW-0732">Signal</keyword>
<dbReference type="AlphaFoldDB" id="A0A6J4KHM1"/>
<feature type="signal peptide" evidence="8">
    <location>
        <begin position="1"/>
        <end position="26"/>
    </location>
</feature>
<dbReference type="PANTHER" id="PTHR36699:SF1">
    <property type="entry name" value="L,D-TRANSPEPTIDASE YAFK-RELATED"/>
    <property type="match status" value="1"/>
</dbReference>
<evidence type="ECO:0000256" key="7">
    <source>
        <dbReference type="PROSITE-ProRule" id="PRU01373"/>
    </source>
</evidence>
<comment type="similarity">
    <text evidence="2">Belongs to the YkuD family.</text>
</comment>
<dbReference type="GO" id="GO:0004180">
    <property type="term" value="F:carboxypeptidase activity"/>
    <property type="evidence" value="ECO:0007669"/>
    <property type="project" value="UniProtKB-ARBA"/>
</dbReference>
<protein>
    <submittedName>
        <fullName evidence="10">Probable exported protein STY0357</fullName>
    </submittedName>
</protein>
<evidence type="ECO:0000256" key="4">
    <source>
        <dbReference type="ARBA" id="ARBA00022960"/>
    </source>
</evidence>
<evidence type="ECO:0000256" key="3">
    <source>
        <dbReference type="ARBA" id="ARBA00022679"/>
    </source>
</evidence>
<gene>
    <name evidence="10" type="ORF">AVDCRST_MAG90-150</name>
</gene>
<evidence type="ECO:0000256" key="5">
    <source>
        <dbReference type="ARBA" id="ARBA00022984"/>
    </source>
</evidence>
<keyword evidence="6 7" id="KW-0961">Cell wall biogenesis/degradation</keyword>
<keyword evidence="3" id="KW-0808">Transferase</keyword>
<dbReference type="GO" id="GO:0008360">
    <property type="term" value="P:regulation of cell shape"/>
    <property type="evidence" value="ECO:0007669"/>
    <property type="project" value="UniProtKB-UniRule"/>
</dbReference>
<evidence type="ECO:0000256" key="1">
    <source>
        <dbReference type="ARBA" id="ARBA00004752"/>
    </source>
</evidence>
<dbReference type="Pfam" id="PF03734">
    <property type="entry name" value="YkuD"/>
    <property type="match status" value="1"/>
</dbReference>